<sequence length="591" mass="67953">MIVTTLLPPDMIAIPDFVSGAMEHWGLVTFRETLMLYDANISSTANQQRVALVVAHELAHMWFGNLMTLKWWNDLWLNEGFATYMEYKGVDNAHPDWHVMDSFLVDELHPVMVLDAVLSSHPIVQSVGHPDEITELFDTISYNKAASIIRMLEDFLGADKFREGVSRFLNKFKFSNALTQDLYDELESSGPEALDITRVMDTWTRQMGFPVVTVTPQRGGVRELRQSRFLADPDALQDQQEGGYLWDIPVTYTTASSDKVHRAWLNSDMDSLYCESDAFAHSLETPDRAHVLDDAFKLADSGLLDYKIALNLTGYLGNETEYIPWSVAATNFGFLRKMLSGTTTYPKLRKYVRNLVDRAYQQVSWDVDPEDSNANKLLRVKILSLACEYGLPECLQEVSRRFSSWISNPDRKPPPDLRTVIYHYGMFSTSGEDIWDKMWQMYVNETDAQERTKLLYGLASVPEPWLLHRYIEYAKDESNVRSQDFFTVLHFIASNPVGNPIVWDFIRSEWEYLTGRFTLNNRYLGRTIPHVCSSFANKFKLQEMEMFFSLYPEAGAGTTARKQALEKVSNNIKWLEKHRSTIDTWLTQGVV</sequence>
<feature type="binding site" evidence="23">
    <location>
        <position position="79"/>
    </location>
    <ligand>
        <name>Zn(2+)</name>
        <dbReference type="ChEBI" id="CHEBI:29105"/>
        <note>catalytic</note>
    </ligand>
</feature>
<dbReference type="CDD" id="cd09601">
    <property type="entry name" value="M1_APN-Q_like"/>
    <property type="match status" value="1"/>
</dbReference>
<keyword evidence="11" id="KW-0812">Transmembrane</keyword>
<dbReference type="SUPFAM" id="SSF55486">
    <property type="entry name" value="Metalloproteases ('zincins'), catalytic domain"/>
    <property type="match status" value="1"/>
</dbReference>
<evidence type="ECO:0000259" key="25">
    <source>
        <dbReference type="Pfam" id="PF01433"/>
    </source>
</evidence>
<comment type="catalytic activity">
    <reaction evidence="1">
        <text>Release of N-terminal glutamate (and to a lesser extent aspartate) from a peptide.</text>
        <dbReference type="EC" id="3.4.11.7"/>
    </reaction>
</comment>
<keyword evidence="15" id="KW-0106">Calcium</keyword>
<dbReference type="GO" id="GO:0005737">
    <property type="term" value="C:cytoplasm"/>
    <property type="evidence" value="ECO:0007669"/>
    <property type="project" value="TreeGrafter"/>
</dbReference>
<keyword evidence="20" id="KW-0325">Glycoprotein</keyword>
<reference evidence="27" key="1">
    <citation type="submission" date="2020-11" db="EMBL/GenBank/DDBJ databases">
        <authorList>
            <person name="Tran Van P."/>
        </authorList>
    </citation>
    <scope>NUCLEOTIDE SEQUENCE</scope>
</reference>
<keyword evidence="13" id="KW-0378">Hydrolase</keyword>
<dbReference type="GO" id="GO:0098552">
    <property type="term" value="C:side of membrane"/>
    <property type="evidence" value="ECO:0007669"/>
    <property type="project" value="UniProtKB-KW"/>
</dbReference>
<dbReference type="PANTHER" id="PTHR11533">
    <property type="entry name" value="PROTEASE M1 ZINC METALLOPROTEASE"/>
    <property type="match status" value="1"/>
</dbReference>
<evidence type="ECO:0000313" key="27">
    <source>
        <dbReference type="EMBL" id="CAD7610346.1"/>
    </source>
</evidence>
<dbReference type="InterPro" id="IPR050344">
    <property type="entry name" value="Peptidase_M1_aminopeptidases"/>
</dbReference>
<comment type="subcellular location">
    <subcellularLocation>
        <location evidence="3">Cell membrane</location>
        <topology evidence="3">Lipid-anchor</topology>
        <topology evidence="3">GPI-anchor</topology>
    </subcellularLocation>
    <subcellularLocation>
        <location evidence="2">Cell membrane</location>
        <topology evidence="2">Single-pass type II membrane protein</topology>
    </subcellularLocation>
</comment>
<evidence type="ECO:0000256" key="4">
    <source>
        <dbReference type="ARBA" id="ARBA00010136"/>
    </source>
</evidence>
<keyword evidence="19" id="KW-1015">Disulfide bond</keyword>
<dbReference type="GO" id="GO:0006508">
    <property type="term" value="P:proteolysis"/>
    <property type="evidence" value="ECO:0007669"/>
    <property type="project" value="UniProtKB-KW"/>
</dbReference>
<evidence type="ECO:0000256" key="5">
    <source>
        <dbReference type="ARBA" id="ARBA00011748"/>
    </source>
</evidence>
<dbReference type="InterPro" id="IPR024571">
    <property type="entry name" value="ERAP1-like_C_dom"/>
</dbReference>
<feature type="domain" description="ERAP1-like C-terminal" evidence="26">
    <location>
        <begin position="281"/>
        <end position="568"/>
    </location>
</feature>
<keyword evidence="14 23" id="KW-0862">Zinc</keyword>
<feature type="site" description="Transition state stabilizer" evidence="24">
    <location>
        <position position="142"/>
    </location>
</feature>
<keyword evidence="8" id="KW-1003">Cell membrane</keyword>
<dbReference type="GO" id="GO:0070006">
    <property type="term" value="F:metalloaminopeptidase activity"/>
    <property type="evidence" value="ECO:0007669"/>
    <property type="project" value="TreeGrafter"/>
</dbReference>
<evidence type="ECO:0000256" key="3">
    <source>
        <dbReference type="ARBA" id="ARBA00004609"/>
    </source>
</evidence>
<dbReference type="Gene3D" id="2.60.40.1910">
    <property type="match status" value="1"/>
</dbReference>
<evidence type="ECO:0000256" key="14">
    <source>
        <dbReference type="ARBA" id="ARBA00022833"/>
    </source>
</evidence>
<evidence type="ECO:0000256" key="9">
    <source>
        <dbReference type="ARBA" id="ARBA00022622"/>
    </source>
</evidence>
<dbReference type="InterPro" id="IPR027268">
    <property type="entry name" value="Peptidase_M4/M1_CTD_sf"/>
</dbReference>
<dbReference type="PRINTS" id="PR00756">
    <property type="entry name" value="ALADIPTASE"/>
</dbReference>
<evidence type="ECO:0000256" key="17">
    <source>
        <dbReference type="ARBA" id="ARBA00023049"/>
    </source>
</evidence>
<comment type="cofactor">
    <cofactor evidence="23">
        <name>Zn(2+)</name>
        <dbReference type="ChEBI" id="CHEBI:29105"/>
    </cofactor>
    <text evidence="23">Binds 1 zinc ion per subunit.</text>
</comment>
<evidence type="ECO:0000256" key="18">
    <source>
        <dbReference type="ARBA" id="ARBA00023136"/>
    </source>
</evidence>
<protein>
    <recommendedName>
        <fullName evidence="6">glutamyl aminopeptidase</fullName>
        <ecNumber evidence="6">3.4.11.7</ecNumber>
    </recommendedName>
</protein>
<evidence type="ECO:0000256" key="23">
    <source>
        <dbReference type="PIRSR" id="PIRSR634016-3"/>
    </source>
</evidence>
<evidence type="ECO:0000256" key="22">
    <source>
        <dbReference type="PIRSR" id="PIRSR634016-1"/>
    </source>
</evidence>
<dbReference type="GO" id="GO:0005615">
    <property type="term" value="C:extracellular space"/>
    <property type="evidence" value="ECO:0007669"/>
    <property type="project" value="TreeGrafter"/>
</dbReference>
<dbReference type="GO" id="GO:0008270">
    <property type="term" value="F:zinc ion binding"/>
    <property type="evidence" value="ECO:0007669"/>
    <property type="project" value="InterPro"/>
</dbReference>
<dbReference type="AlphaFoldDB" id="A0A7R9K831"/>
<evidence type="ECO:0000256" key="15">
    <source>
        <dbReference type="ARBA" id="ARBA00022837"/>
    </source>
</evidence>
<evidence type="ECO:0000256" key="16">
    <source>
        <dbReference type="ARBA" id="ARBA00022989"/>
    </source>
</evidence>
<evidence type="ECO:0000256" key="19">
    <source>
        <dbReference type="ARBA" id="ARBA00023157"/>
    </source>
</evidence>
<keyword evidence="7" id="KW-0031">Aminopeptidase</keyword>
<comment type="subunit">
    <text evidence="5">Homodimer; disulfide-linked.</text>
</comment>
<dbReference type="PANTHER" id="PTHR11533:SF276">
    <property type="entry name" value="GLUTAMYL AMINOPEPTIDASE"/>
    <property type="match status" value="1"/>
</dbReference>
<dbReference type="Pfam" id="PF01433">
    <property type="entry name" value="Peptidase_M1"/>
    <property type="match status" value="1"/>
</dbReference>
<feature type="active site" description="Proton acceptor" evidence="22">
    <location>
        <position position="57"/>
    </location>
</feature>
<dbReference type="GO" id="GO:0043171">
    <property type="term" value="P:peptide catabolic process"/>
    <property type="evidence" value="ECO:0007669"/>
    <property type="project" value="TreeGrafter"/>
</dbReference>
<evidence type="ECO:0000256" key="2">
    <source>
        <dbReference type="ARBA" id="ARBA00004401"/>
    </source>
</evidence>
<accession>A0A7R9K831</accession>
<dbReference type="Gene3D" id="1.25.50.20">
    <property type="match status" value="1"/>
</dbReference>
<dbReference type="GO" id="GO:0005886">
    <property type="term" value="C:plasma membrane"/>
    <property type="evidence" value="ECO:0007669"/>
    <property type="project" value="UniProtKB-SubCell"/>
</dbReference>
<evidence type="ECO:0000256" key="21">
    <source>
        <dbReference type="ARBA" id="ARBA00023288"/>
    </source>
</evidence>
<keyword evidence="17" id="KW-0482">Metalloprotease</keyword>
<evidence type="ECO:0000256" key="10">
    <source>
        <dbReference type="ARBA" id="ARBA00022670"/>
    </source>
</evidence>
<keyword evidence="10" id="KW-0645">Protease</keyword>
<dbReference type="FunFam" id="1.25.50.20:FF:000001">
    <property type="entry name" value="Aminopeptidase"/>
    <property type="match status" value="1"/>
</dbReference>
<dbReference type="EMBL" id="OE846724">
    <property type="protein sequence ID" value="CAD7610346.1"/>
    <property type="molecule type" value="Genomic_DNA"/>
</dbReference>
<comment type="similarity">
    <text evidence="4">Belongs to the peptidase M1 family.</text>
</comment>
<dbReference type="InterPro" id="IPR034016">
    <property type="entry name" value="M1_APN-typ"/>
</dbReference>
<evidence type="ECO:0000256" key="8">
    <source>
        <dbReference type="ARBA" id="ARBA00022475"/>
    </source>
</evidence>
<evidence type="ECO:0000256" key="12">
    <source>
        <dbReference type="ARBA" id="ARBA00022723"/>
    </source>
</evidence>
<dbReference type="GO" id="GO:0004230">
    <property type="term" value="F:glutamyl aminopeptidase activity"/>
    <property type="evidence" value="ECO:0007669"/>
    <property type="project" value="UniProtKB-EC"/>
</dbReference>
<dbReference type="Pfam" id="PF11838">
    <property type="entry name" value="ERAP1_C"/>
    <property type="match status" value="1"/>
</dbReference>
<evidence type="ECO:0000256" key="11">
    <source>
        <dbReference type="ARBA" id="ARBA00022692"/>
    </source>
</evidence>
<dbReference type="GO" id="GO:0042277">
    <property type="term" value="F:peptide binding"/>
    <property type="evidence" value="ECO:0007669"/>
    <property type="project" value="TreeGrafter"/>
</dbReference>
<evidence type="ECO:0000256" key="6">
    <source>
        <dbReference type="ARBA" id="ARBA00012567"/>
    </source>
</evidence>
<evidence type="ECO:0000256" key="13">
    <source>
        <dbReference type="ARBA" id="ARBA00022801"/>
    </source>
</evidence>
<keyword evidence="16" id="KW-1133">Transmembrane helix</keyword>
<name>A0A7R9K831_TIMGE</name>
<evidence type="ECO:0000256" key="24">
    <source>
        <dbReference type="PIRSR" id="PIRSR634016-4"/>
    </source>
</evidence>
<dbReference type="Gene3D" id="1.10.390.10">
    <property type="entry name" value="Neutral Protease Domain 2"/>
    <property type="match status" value="1"/>
</dbReference>
<keyword evidence="18" id="KW-0472">Membrane</keyword>
<keyword evidence="9" id="KW-0336">GPI-anchor</keyword>
<keyword evidence="12 23" id="KW-0479">Metal-binding</keyword>
<feature type="binding site" evidence="23">
    <location>
        <position position="56"/>
    </location>
    <ligand>
        <name>Zn(2+)</name>
        <dbReference type="ChEBI" id="CHEBI:29105"/>
        <note>catalytic</note>
    </ligand>
</feature>
<dbReference type="FunFam" id="1.10.390.10:FF:000016">
    <property type="entry name" value="Glutamyl aminopeptidase"/>
    <property type="match status" value="1"/>
</dbReference>
<organism evidence="27">
    <name type="scientific">Timema genevievae</name>
    <name type="common">Walking stick</name>
    <dbReference type="NCBI Taxonomy" id="629358"/>
    <lineage>
        <taxon>Eukaryota</taxon>
        <taxon>Metazoa</taxon>
        <taxon>Ecdysozoa</taxon>
        <taxon>Arthropoda</taxon>
        <taxon>Hexapoda</taxon>
        <taxon>Insecta</taxon>
        <taxon>Pterygota</taxon>
        <taxon>Neoptera</taxon>
        <taxon>Polyneoptera</taxon>
        <taxon>Phasmatodea</taxon>
        <taxon>Timematodea</taxon>
        <taxon>Timematoidea</taxon>
        <taxon>Timematidae</taxon>
        <taxon>Timema</taxon>
    </lineage>
</organism>
<feature type="domain" description="Peptidase M1 membrane alanine aminopeptidase" evidence="25">
    <location>
        <begin position="10"/>
        <end position="203"/>
    </location>
</feature>
<keyword evidence="21" id="KW-0449">Lipoprotein</keyword>
<dbReference type="EC" id="3.4.11.7" evidence="6"/>
<dbReference type="InterPro" id="IPR014782">
    <property type="entry name" value="Peptidase_M1_dom"/>
</dbReference>
<evidence type="ECO:0000256" key="7">
    <source>
        <dbReference type="ARBA" id="ARBA00022438"/>
    </source>
</evidence>
<evidence type="ECO:0000256" key="20">
    <source>
        <dbReference type="ARBA" id="ARBA00023180"/>
    </source>
</evidence>
<gene>
    <name evidence="27" type="ORF">TGEB3V08_LOCUS10708</name>
</gene>
<dbReference type="InterPro" id="IPR001930">
    <property type="entry name" value="Peptidase_M1"/>
</dbReference>
<proteinExistence type="inferred from homology"/>
<evidence type="ECO:0000256" key="1">
    <source>
        <dbReference type="ARBA" id="ARBA00001703"/>
    </source>
</evidence>
<evidence type="ECO:0000259" key="26">
    <source>
        <dbReference type="Pfam" id="PF11838"/>
    </source>
</evidence>
<feature type="binding site" evidence="23">
    <location>
        <position position="60"/>
    </location>
    <ligand>
        <name>Zn(2+)</name>
        <dbReference type="ChEBI" id="CHEBI:29105"/>
        <note>catalytic</note>
    </ligand>
</feature>